<evidence type="ECO:0000313" key="2">
    <source>
        <dbReference type="Proteomes" id="UP000323454"/>
    </source>
</evidence>
<accession>A0A5B2WLF9</accession>
<proteinExistence type="predicted"/>
<keyword evidence="2" id="KW-1185">Reference proteome</keyword>
<dbReference type="OrthoDB" id="3694433at2"/>
<dbReference type="Proteomes" id="UP000323454">
    <property type="component" value="Unassembled WGS sequence"/>
</dbReference>
<comment type="caution">
    <text evidence="1">The sequence shown here is derived from an EMBL/GenBank/DDBJ whole genome shotgun (WGS) entry which is preliminary data.</text>
</comment>
<name>A0A5B2WLF9_9PSEU</name>
<organism evidence="1 2">
    <name type="scientific">Solihabitans fulvus</name>
    <dbReference type="NCBI Taxonomy" id="1892852"/>
    <lineage>
        <taxon>Bacteria</taxon>
        <taxon>Bacillati</taxon>
        <taxon>Actinomycetota</taxon>
        <taxon>Actinomycetes</taxon>
        <taxon>Pseudonocardiales</taxon>
        <taxon>Pseudonocardiaceae</taxon>
        <taxon>Solihabitans</taxon>
    </lineage>
</organism>
<dbReference type="AlphaFoldDB" id="A0A5B2WLF9"/>
<gene>
    <name evidence="1" type="ORF">F0L68_35315</name>
</gene>
<sequence>MPPWTEEQFSAILAAMVADHAPRVFAVVQECGERLDGRIAAWGFAFEDHAEIIGVRGDLRMRLSNPEDALPGFRWNDNLTPRLIWLDPDATLPAHAPETSKS</sequence>
<evidence type="ECO:0000313" key="1">
    <source>
        <dbReference type="EMBL" id="KAA2252611.1"/>
    </source>
</evidence>
<protein>
    <submittedName>
        <fullName evidence="1">Uncharacterized protein</fullName>
    </submittedName>
</protein>
<reference evidence="1 2" key="2">
    <citation type="submission" date="2019-09" db="EMBL/GenBank/DDBJ databases">
        <authorList>
            <person name="Jin C."/>
        </authorList>
    </citation>
    <scope>NUCLEOTIDE SEQUENCE [LARGE SCALE GENOMIC DNA]</scope>
    <source>
        <strain evidence="1 2">AN110305</strain>
    </source>
</reference>
<reference evidence="1 2" key="1">
    <citation type="submission" date="2019-09" db="EMBL/GenBank/DDBJ databases">
        <title>Goodfellowia gen. nov., a new genus of the Pseudonocardineae related to Actinoalloteichus, containing Goodfellowia coeruleoviolacea gen. nov., comb. nov. gen. nov., comb. nov.</title>
        <authorList>
            <person name="Labeda D."/>
        </authorList>
    </citation>
    <scope>NUCLEOTIDE SEQUENCE [LARGE SCALE GENOMIC DNA]</scope>
    <source>
        <strain evidence="1 2">AN110305</strain>
    </source>
</reference>
<dbReference type="EMBL" id="VUOB01000074">
    <property type="protein sequence ID" value="KAA2252611.1"/>
    <property type="molecule type" value="Genomic_DNA"/>
</dbReference>